<dbReference type="GO" id="GO:0034451">
    <property type="term" value="C:centriolar satellite"/>
    <property type="evidence" value="ECO:0007669"/>
    <property type="project" value="TreeGrafter"/>
</dbReference>
<gene>
    <name evidence="3" type="ORF">SteCoe_31268</name>
</gene>
<dbReference type="PANTHER" id="PTHR46725:SF1">
    <property type="entry name" value="COILED-COIL DOMAIN-CONTAINING PROTEIN 57"/>
    <property type="match status" value="1"/>
</dbReference>
<dbReference type="InterPro" id="IPR042481">
    <property type="entry name" value="CCDC57"/>
</dbReference>
<comment type="caution">
    <text evidence="3">The sequence shown here is derived from an EMBL/GenBank/DDBJ whole genome shotgun (WGS) entry which is preliminary data.</text>
</comment>
<dbReference type="EMBL" id="MPUH01001061">
    <property type="protein sequence ID" value="OMJ70707.1"/>
    <property type="molecule type" value="Genomic_DNA"/>
</dbReference>
<accession>A0A1R2B1T2</accession>
<dbReference type="GO" id="GO:0005814">
    <property type="term" value="C:centriole"/>
    <property type="evidence" value="ECO:0007669"/>
    <property type="project" value="TreeGrafter"/>
</dbReference>
<keyword evidence="1" id="KW-0175">Coiled coil</keyword>
<evidence type="ECO:0000313" key="4">
    <source>
        <dbReference type="Proteomes" id="UP000187209"/>
    </source>
</evidence>
<dbReference type="GO" id="GO:0007020">
    <property type="term" value="P:microtubule nucleation"/>
    <property type="evidence" value="ECO:0007669"/>
    <property type="project" value="TreeGrafter"/>
</dbReference>
<feature type="region of interest" description="Disordered" evidence="2">
    <location>
        <begin position="296"/>
        <end position="330"/>
    </location>
</feature>
<name>A0A1R2B1T2_9CILI</name>
<evidence type="ECO:0000256" key="2">
    <source>
        <dbReference type="SAM" id="MobiDB-lite"/>
    </source>
</evidence>
<sequence>MAEEGKSRYDKREKELEKHLNIRIIHLQDQLKDKEEQLENFQTQFKKLYDDFSYNLELIYERDKDIESLNKRVQEMTKIISSKDSEIRDLKQNSQRLKQIEQENTMLYKKLESLTQDRQVKIPGQYLEPRAPRLDYKNLLKDNRNTITKKISSFNNSISVEKNQISLSKEPINIDTTTKPILELNFDLEERIKALQEENSSKDRKSSSLANSRVLETTPEYDEDISDYPKKIEKMSSLHLKNNTLENKSGKKQEKEIGELIKSLQMFKKQSDANSRSKLRTYDDQISALNEDIEKLRSGDVRSASRNGQSEDGDRKYKPFVRPRSSFEAR</sequence>
<dbReference type="OrthoDB" id="5973780at2759"/>
<keyword evidence="4" id="KW-1185">Reference proteome</keyword>
<dbReference type="GO" id="GO:0005876">
    <property type="term" value="C:spindle microtubule"/>
    <property type="evidence" value="ECO:0007669"/>
    <property type="project" value="TreeGrafter"/>
</dbReference>
<evidence type="ECO:0000256" key="1">
    <source>
        <dbReference type="SAM" id="Coils"/>
    </source>
</evidence>
<dbReference type="GO" id="GO:0045931">
    <property type="term" value="P:positive regulation of mitotic cell cycle"/>
    <property type="evidence" value="ECO:0007669"/>
    <property type="project" value="TreeGrafter"/>
</dbReference>
<proteinExistence type="predicted"/>
<organism evidence="3 4">
    <name type="scientific">Stentor coeruleus</name>
    <dbReference type="NCBI Taxonomy" id="5963"/>
    <lineage>
        <taxon>Eukaryota</taxon>
        <taxon>Sar</taxon>
        <taxon>Alveolata</taxon>
        <taxon>Ciliophora</taxon>
        <taxon>Postciliodesmatophora</taxon>
        <taxon>Heterotrichea</taxon>
        <taxon>Heterotrichida</taxon>
        <taxon>Stentoridae</taxon>
        <taxon>Stentor</taxon>
    </lineage>
</organism>
<dbReference type="GO" id="GO:0060271">
    <property type="term" value="P:cilium assembly"/>
    <property type="evidence" value="ECO:0007669"/>
    <property type="project" value="TreeGrafter"/>
</dbReference>
<reference evidence="3 4" key="1">
    <citation type="submission" date="2016-11" db="EMBL/GenBank/DDBJ databases">
        <title>The macronuclear genome of Stentor coeruleus: a giant cell with tiny introns.</title>
        <authorList>
            <person name="Slabodnick M."/>
            <person name="Ruby J.G."/>
            <person name="Reiff S.B."/>
            <person name="Swart E.C."/>
            <person name="Gosai S."/>
            <person name="Prabakaran S."/>
            <person name="Witkowska E."/>
            <person name="Larue G.E."/>
            <person name="Fisher S."/>
            <person name="Freeman R.M."/>
            <person name="Gunawardena J."/>
            <person name="Chu W."/>
            <person name="Stover N.A."/>
            <person name="Gregory B.D."/>
            <person name="Nowacki M."/>
            <person name="Derisi J."/>
            <person name="Roy S.W."/>
            <person name="Marshall W.F."/>
            <person name="Sood P."/>
        </authorList>
    </citation>
    <scope>NUCLEOTIDE SEQUENCE [LARGE SCALE GENOMIC DNA]</scope>
    <source>
        <strain evidence="3">WM001</strain>
    </source>
</reference>
<dbReference type="PANTHER" id="PTHR46725">
    <property type="entry name" value="COILED-COIL DOMAIN-CONTAINING PROTEIN 57"/>
    <property type="match status" value="1"/>
</dbReference>
<dbReference type="Proteomes" id="UP000187209">
    <property type="component" value="Unassembled WGS sequence"/>
</dbReference>
<feature type="coiled-coil region" evidence="1">
    <location>
        <begin position="17"/>
        <end position="117"/>
    </location>
</feature>
<dbReference type="AlphaFoldDB" id="A0A1R2B1T2"/>
<dbReference type="GO" id="GO:0007099">
    <property type="term" value="P:centriole replication"/>
    <property type="evidence" value="ECO:0007669"/>
    <property type="project" value="TreeGrafter"/>
</dbReference>
<evidence type="ECO:0000313" key="3">
    <source>
        <dbReference type="EMBL" id="OMJ70707.1"/>
    </source>
</evidence>
<protein>
    <submittedName>
        <fullName evidence="3">Uncharacterized protein</fullName>
    </submittedName>
</protein>